<protein>
    <recommendedName>
        <fullName evidence="2">PDZ domain-containing protein</fullName>
    </recommendedName>
</protein>
<sequence>MKNERPCLIDHVLTGSNAERSGVRAGDILLKVNGVNVISVTHEEVASLIWRCHKKLFIEVFLYYCLTCSFSFWTALTLLQNV</sequence>
<evidence type="ECO:0000313" key="3">
    <source>
        <dbReference type="EMBL" id="VDP04649.1"/>
    </source>
</evidence>
<dbReference type="Pfam" id="PF00595">
    <property type="entry name" value="PDZ"/>
    <property type="match status" value="1"/>
</dbReference>
<keyword evidence="4" id="KW-1185">Reference proteome</keyword>
<evidence type="ECO:0000256" key="1">
    <source>
        <dbReference type="SAM" id="Phobius"/>
    </source>
</evidence>
<feature type="transmembrane region" description="Helical" evidence="1">
    <location>
        <begin position="60"/>
        <end position="79"/>
    </location>
</feature>
<dbReference type="PROSITE" id="PS50106">
    <property type="entry name" value="PDZ"/>
    <property type="match status" value="1"/>
</dbReference>
<gene>
    <name evidence="3" type="ORF">SMTD_LOCUS4255</name>
</gene>
<name>A0A3P8DXA5_9TREM</name>
<dbReference type="EMBL" id="UZAL01011078">
    <property type="protein sequence ID" value="VDP04649.1"/>
    <property type="molecule type" value="Genomic_DNA"/>
</dbReference>
<dbReference type="InterPro" id="IPR001478">
    <property type="entry name" value="PDZ"/>
</dbReference>
<dbReference type="Proteomes" id="UP000269396">
    <property type="component" value="Unassembled WGS sequence"/>
</dbReference>
<dbReference type="Gene3D" id="2.30.42.10">
    <property type="match status" value="1"/>
</dbReference>
<keyword evidence="1" id="KW-0472">Membrane</keyword>
<dbReference type="SUPFAM" id="SSF50156">
    <property type="entry name" value="PDZ domain-like"/>
    <property type="match status" value="1"/>
</dbReference>
<feature type="domain" description="PDZ" evidence="2">
    <location>
        <begin position="1"/>
        <end position="60"/>
    </location>
</feature>
<keyword evidence="1" id="KW-0812">Transmembrane</keyword>
<reference evidence="3 4" key="1">
    <citation type="submission" date="2018-11" db="EMBL/GenBank/DDBJ databases">
        <authorList>
            <consortium name="Pathogen Informatics"/>
        </authorList>
    </citation>
    <scope>NUCLEOTIDE SEQUENCE [LARGE SCALE GENOMIC DNA]</scope>
    <source>
        <strain>Denwood</strain>
        <strain evidence="4">Zambia</strain>
    </source>
</reference>
<accession>A0A3P8DXA5</accession>
<keyword evidence="1" id="KW-1133">Transmembrane helix</keyword>
<organism evidence="3 4">
    <name type="scientific">Schistosoma mattheei</name>
    <dbReference type="NCBI Taxonomy" id="31246"/>
    <lineage>
        <taxon>Eukaryota</taxon>
        <taxon>Metazoa</taxon>
        <taxon>Spiralia</taxon>
        <taxon>Lophotrochozoa</taxon>
        <taxon>Platyhelminthes</taxon>
        <taxon>Trematoda</taxon>
        <taxon>Digenea</taxon>
        <taxon>Strigeidida</taxon>
        <taxon>Schistosomatoidea</taxon>
        <taxon>Schistosomatidae</taxon>
        <taxon>Schistosoma</taxon>
    </lineage>
</organism>
<proteinExistence type="predicted"/>
<evidence type="ECO:0000313" key="4">
    <source>
        <dbReference type="Proteomes" id="UP000269396"/>
    </source>
</evidence>
<dbReference type="AlphaFoldDB" id="A0A3P8DXA5"/>
<dbReference type="InterPro" id="IPR036034">
    <property type="entry name" value="PDZ_sf"/>
</dbReference>
<evidence type="ECO:0000259" key="2">
    <source>
        <dbReference type="PROSITE" id="PS50106"/>
    </source>
</evidence>